<dbReference type="InterPro" id="IPR052548">
    <property type="entry name" value="Type_VII_TA_antitoxin"/>
</dbReference>
<dbReference type="RefSeq" id="WP_349243131.1">
    <property type="nucleotide sequence ID" value="NZ_JASCXX010000002.1"/>
</dbReference>
<dbReference type="PANTHER" id="PTHR33933">
    <property type="entry name" value="NUCLEOTIDYLTRANSFERASE"/>
    <property type="match status" value="1"/>
</dbReference>
<dbReference type="GO" id="GO:0016779">
    <property type="term" value="F:nucleotidyltransferase activity"/>
    <property type="evidence" value="ECO:0007669"/>
    <property type="project" value="UniProtKB-KW"/>
</dbReference>
<dbReference type="Proteomes" id="UP001431776">
    <property type="component" value="Unassembled WGS sequence"/>
</dbReference>
<evidence type="ECO:0000259" key="1">
    <source>
        <dbReference type="Pfam" id="PF01909"/>
    </source>
</evidence>
<dbReference type="Pfam" id="PF01909">
    <property type="entry name" value="NTP_transf_2"/>
    <property type="match status" value="1"/>
</dbReference>
<dbReference type="EMBL" id="JASCXX010000002">
    <property type="protein sequence ID" value="MDI6447719.1"/>
    <property type="molecule type" value="Genomic_DNA"/>
</dbReference>
<keyword evidence="3" id="KW-1185">Reference proteome</keyword>
<gene>
    <name evidence="2" type="ORF">QJ522_01590</name>
</gene>
<dbReference type="SUPFAM" id="SSF81301">
    <property type="entry name" value="Nucleotidyltransferase"/>
    <property type="match status" value="1"/>
</dbReference>
<comment type="caution">
    <text evidence="2">The sequence shown here is derived from an EMBL/GenBank/DDBJ whole genome shotgun (WGS) entry which is preliminary data.</text>
</comment>
<evidence type="ECO:0000313" key="2">
    <source>
        <dbReference type="EMBL" id="MDI6447719.1"/>
    </source>
</evidence>
<accession>A0AAW6TTW8</accession>
<dbReference type="InterPro" id="IPR002934">
    <property type="entry name" value="Polymerase_NTP_transf_dom"/>
</dbReference>
<feature type="domain" description="Polymerase nucleotidyl transferase" evidence="1">
    <location>
        <begin position="19"/>
        <end position="66"/>
    </location>
</feature>
<keyword evidence="2" id="KW-0548">Nucleotidyltransferase</keyword>
<dbReference type="EC" id="2.7.7.-" evidence="2"/>
<dbReference type="InterPro" id="IPR043519">
    <property type="entry name" value="NT_sf"/>
</dbReference>
<dbReference type="Gene3D" id="3.30.460.10">
    <property type="entry name" value="Beta Polymerase, domain 2"/>
    <property type="match status" value="1"/>
</dbReference>
<keyword evidence="2" id="KW-0808">Transferase</keyword>
<reference evidence="2" key="1">
    <citation type="submission" date="2023-05" db="EMBL/GenBank/DDBJ databases">
        <title>Anaerotaeda fermentans gen. nov., sp. nov., a novel anaerobic planctomycete of the new family within the order Sedimentisphaerales isolated from Taman Peninsula, Russia.</title>
        <authorList>
            <person name="Khomyakova M.A."/>
            <person name="Merkel A.Y."/>
            <person name="Slobodkin A.I."/>
        </authorList>
    </citation>
    <scope>NUCLEOTIDE SEQUENCE</scope>
    <source>
        <strain evidence="2">M17dextr</strain>
    </source>
</reference>
<evidence type="ECO:0000313" key="3">
    <source>
        <dbReference type="Proteomes" id="UP001431776"/>
    </source>
</evidence>
<dbReference type="CDD" id="cd05403">
    <property type="entry name" value="NT_KNTase_like"/>
    <property type="match status" value="1"/>
</dbReference>
<dbReference type="PANTHER" id="PTHR33933:SF1">
    <property type="entry name" value="PROTEIN ADENYLYLTRANSFERASE MNTA-RELATED"/>
    <property type="match status" value="1"/>
</dbReference>
<name>A0AAW6TTW8_9BACT</name>
<dbReference type="AlphaFoldDB" id="A0AAW6TTW8"/>
<proteinExistence type="predicted"/>
<organism evidence="2 3">
    <name type="scientific">Anaerobaca lacustris</name>
    <dbReference type="NCBI Taxonomy" id="3044600"/>
    <lineage>
        <taxon>Bacteria</taxon>
        <taxon>Pseudomonadati</taxon>
        <taxon>Planctomycetota</taxon>
        <taxon>Phycisphaerae</taxon>
        <taxon>Sedimentisphaerales</taxon>
        <taxon>Anaerobacaceae</taxon>
        <taxon>Anaerobaca</taxon>
    </lineage>
</organism>
<sequence length="114" mass="12665">MIEKAHVNGNGADRHLLAQCKAAICEVAPEAHVVLYGSRARGDARDDSDYDLLVLVDREVDVSLERAIVDRLAPLEARTGKALTTLVYNRTQWNSPLYRAMPLHQSVAREGRTL</sequence>
<protein>
    <submittedName>
        <fullName evidence="2">Nucleotidyltransferase domain-containing protein</fullName>
        <ecNumber evidence="2">2.7.7.-</ecNumber>
    </submittedName>
</protein>